<dbReference type="InterPro" id="IPR003439">
    <property type="entry name" value="ABC_transporter-like_ATP-bd"/>
</dbReference>
<evidence type="ECO:0000259" key="9">
    <source>
        <dbReference type="PROSITE" id="PS50893"/>
    </source>
</evidence>
<evidence type="ECO:0000256" key="5">
    <source>
        <dbReference type="ARBA" id="ARBA00022967"/>
    </source>
</evidence>
<dbReference type="InterPro" id="IPR024765">
    <property type="entry name" value="TOBE-like"/>
</dbReference>
<dbReference type="SMART" id="SM00382">
    <property type="entry name" value="AAA"/>
    <property type="match status" value="1"/>
</dbReference>
<dbReference type="Pfam" id="PF00005">
    <property type="entry name" value="ABC_tran"/>
    <property type="match status" value="1"/>
</dbReference>
<sequence length="376" mass="41717">MDIHVRGIHKSFGGFKALSGVDLDIASGELIALLGPSGSGKTTLLRVIAGLEFPEQGQILFGDEDMAARPIRERRVGFVFQHYALFKHMTVLDNIAFGLRVRERGERPPEATIRARARELLDLVQLSGLEKRYPAQLSGGQRQRVALARALAIDPRLLLLDEPFGALDAKVRKDLRRWLRSLHEQTGYTTIFVTHDQEEALELADRVVIMNRGQIEQVGSTDEVYEKPASPFVFDFLGNTNVLPGEARGREVFIDGHDTPIVTDTIHPNGAVDIYVRPGDLRLADGGIPGFYADVRSTQRTGPIVRCEAQAVHSGQLIELEFPHLHHDAPRLQPGQRVYLRLNNFSIFPRGQGKPGAKPSDPTVLIGSERERGRLG</sequence>
<dbReference type="Proteomes" id="UP000199233">
    <property type="component" value="Unassembled WGS sequence"/>
</dbReference>
<keyword evidence="1" id="KW-0813">Transport</keyword>
<evidence type="ECO:0000313" key="11">
    <source>
        <dbReference type="Proteomes" id="UP000199233"/>
    </source>
</evidence>
<dbReference type="GO" id="GO:0016887">
    <property type="term" value="F:ATP hydrolysis activity"/>
    <property type="evidence" value="ECO:0007669"/>
    <property type="project" value="InterPro"/>
</dbReference>
<dbReference type="PANTHER" id="PTHR42781">
    <property type="entry name" value="SPERMIDINE/PUTRESCINE IMPORT ATP-BINDING PROTEIN POTA"/>
    <property type="match status" value="1"/>
</dbReference>
<dbReference type="AlphaFoldDB" id="A0A1H9LKZ6"/>
<proteinExistence type="predicted"/>
<keyword evidence="6" id="KW-0764">Sulfate transport</keyword>
<dbReference type="GO" id="GO:0015419">
    <property type="term" value="F:ABC-type sulfate transporter activity"/>
    <property type="evidence" value="ECO:0007669"/>
    <property type="project" value="InterPro"/>
</dbReference>
<dbReference type="GO" id="GO:0005524">
    <property type="term" value="F:ATP binding"/>
    <property type="evidence" value="ECO:0007669"/>
    <property type="project" value="UniProtKB-KW"/>
</dbReference>
<dbReference type="OrthoDB" id="9802264at2"/>
<dbReference type="PANTHER" id="PTHR42781:SF4">
    <property type="entry name" value="SPERMIDINE_PUTRESCINE IMPORT ATP-BINDING PROTEIN POTA"/>
    <property type="match status" value="1"/>
</dbReference>
<evidence type="ECO:0000256" key="1">
    <source>
        <dbReference type="ARBA" id="ARBA00022448"/>
    </source>
</evidence>
<dbReference type="InterPro" id="IPR005666">
    <property type="entry name" value="Sulph_transpt1"/>
</dbReference>
<reference evidence="10 11" key="1">
    <citation type="submission" date="2016-10" db="EMBL/GenBank/DDBJ databases">
        <authorList>
            <person name="de Groot N.N."/>
        </authorList>
    </citation>
    <scope>NUCLEOTIDE SEQUENCE [LARGE SCALE GENOMIC DNA]</scope>
    <source>
        <strain evidence="10 11">DSM 25927</strain>
    </source>
</reference>
<keyword evidence="2" id="KW-1003">Cell membrane</keyword>
<evidence type="ECO:0000256" key="6">
    <source>
        <dbReference type="ARBA" id="ARBA00023032"/>
    </source>
</evidence>
<dbReference type="PROSITE" id="PS00211">
    <property type="entry name" value="ABC_TRANSPORTER_1"/>
    <property type="match status" value="1"/>
</dbReference>
<dbReference type="PROSITE" id="PS50893">
    <property type="entry name" value="ABC_TRANSPORTER_2"/>
    <property type="match status" value="1"/>
</dbReference>
<evidence type="ECO:0000256" key="3">
    <source>
        <dbReference type="ARBA" id="ARBA00022741"/>
    </source>
</evidence>
<protein>
    <submittedName>
        <fullName evidence="10">Sulfate transport system ATP-binding protein</fullName>
    </submittedName>
</protein>
<keyword evidence="7" id="KW-0472">Membrane</keyword>
<dbReference type="NCBIfam" id="TIGR00968">
    <property type="entry name" value="3a0106s01"/>
    <property type="match status" value="1"/>
</dbReference>
<evidence type="ECO:0000256" key="8">
    <source>
        <dbReference type="SAM" id="MobiDB-lite"/>
    </source>
</evidence>
<keyword evidence="11" id="KW-1185">Reference proteome</keyword>
<dbReference type="InterPro" id="IPR017871">
    <property type="entry name" value="ABC_transporter-like_CS"/>
</dbReference>
<dbReference type="SUPFAM" id="SSF50331">
    <property type="entry name" value="MOP-like"/>
    <property type="match status" value="1"/>
</dbReference>
<dbReference type="Gene3D" id="3.40.50.300">
    <property type="entry name" value="P-loop containing nucleotide triphosphate hydrolases"/>
    <property type="match status" value="1"/>
</dbReference>
<keyword evidence="4 10" id="KW-0067">ATP-binding</keyword>
<dbReference type="InterPro" id="IPR027417">
    <property type="entry name" value="P-loop_NTPase"/>
</dbReference>
<evidence type="ECO:0000256" key="4">
    <source>
        <dbReference type="ARBA" id="ARBA00022840"/>
    </source>
</evidence>
<dbReference type="InterPro" id="IPR008995">
    <property type="entry name" value="Mo/tungstate-bd_C_term_dom"/>
</dbReference>
<dbReference type="InterPro" id="IPR003593">
    <property type="entry name" value="AAA+_ATPase"/>
</dbReference>
<evidence type="ECO:0000313" key="10">
    <source>
        <dbReference type="EMBL" id="SER12038.1"/>
    </source>
</evidence>
<evidence type="ECO:0000256" key="7">
    <source>
        <dbReference type="ARBA" id="ARBA00023136"/>
    </source>
</evidence>
<gene>
    <name evidence="10" type="ORF">SAMN04488038_11677</name>
</gene>
<dbReference type="SUPFAM" id="SSF52540">
    <property type="entry name" value="P-loop containing nucleoside triphosphate hydrolases"/>
    <property type="match status" value="1"/>
</dbReference>
<organism evidence="10 11">
    <name type="scientific">Solimonas aquatica</name>
    <dbReference type="NCBI Taxonomy" id="489703"/>
    <lineage>
        <taxon>Bacteria</taxon>
        <taxon>Pseudomonadati</taxon>
        <taxon>Pseudomonadota</taxon>
        <taxon>Gammaproteobacteria</taxon>
        <taxon>Nevskiales</taxon>
        <taxon>Nevskiaceae</taxon>
        <taxon>Solimonas</taxon>
    </lineage>
</organism>
<dbReference type="CDD" id="cd03296">
    <property type="entry name" value="ABC_CysA_sulfate_importer"/>
    <property type="match status" value="1"/>
</dbReference>
<evidence type="ECO:0000256" key="2">
    <source>
        <dbReference type="ARBA" id="ARBA00022475"/>
    </source>
</evidence>
<dbReference type="EMBL" id="FOFS01000016">
    <property type="protein sequence ID" value="SER12038.1"/>
    <property type="molecule type" value="Genomic_DNA"/>
</dbReference>
<dbReference type="FunFam" id="3.40.50.300:FF:000227">
    <property type="entry name" value="Sulfate/thiosulfate import ATP-binding protein CysA"/>
    <property type="match status" value="1"/>
</dbReference>
<keyword evidence="3" id="KW-0547">Nucleotide-binding</keyword>
<dbReference type="STRING" id="489703.SAMN04488038_11677"/>
<dbReference type="InterPro" id="IPR050093">
    <property type="entry name" value="ABC_SmlMolc_Importer"/>
</dbReference>
<feature type="domain" description="ABC transporter" evidence="9">
    <location>
        <begin position="3"/>
        <end position="237"/>
    </location>
</feature>
<name>A0A1H9LKZ6_9GAMM</name>
<dbReference type="GO" id="GO:0043190">
    <property type="term" value="C:ATP-binding cassette (ABC) transporter complex"/>
    <property type="evidence" value="ECO:0007669"/>
    <property type="project" value="InterPro"/>
</dbReference>
<dbReference type="RefSeq" id="WP_093289219.1">
    <property type="nucleotide sequence ID" value="NZ_FOFS01000016.1"/>
</dbReference>
<keyword evidence="5" id="KW-1278">Translocase</keyword>
<accession>A0A1H9LKZ6</accession>
<feature type="region of interest" description="Disordered" evidence="8">
    <location>
        <begin position="350"/>
        <end position="376"/>
    </location>
</feature>
<dbReference type="Pfam" id="PF12857">
    <property type="entry name" value="TOBE_3"/>
    <property type="match status" value="1"/>
</dbReference>